<evidence type="ECO:0000313" key="1">
    <source>
        <dbReference type="EMBL" id="HIU45702.1"/>
    </source>
</evidence>
<sequence>MYCILVAGMPASGKSRFAKWLSARRALPMMSKDSIKERLFDTVGFANRAEKVKLGQAAELVLLDFARTQLDAGRPFIVENNFESANEPAWRELLTREGCKPITVRFDGDPAAIYARFAARERSPERHRGHVVNTCYPEITPTPCTPPALDAFCAGIEARGFRRFAIGQLIQVDSTILSQIDYEAIDREISAAIG</sequence>
<protein>
    <submittedName>
        <fullName evidence="1">AAA family ATPase</fullName>
    </submittedName>
</protein>
<name>A0A9D1LPM0_9FIRM</name>
<dbReference type="Pfam" id="PF13671">
    <property type="entry name" value="AAA_33"/>
    <property type="match status" value="1"/>
</dbReference>
<reference evidence="1" key="1">
    <citation type="submission" date="2020-10" db="EMBL/GenBank/DDBJ databases">
        <authorList>
            <person name="Gilroy R."/>
        </authorList>
    </citation>
    <scope>NUCLEOTIDE SEQUENCE</scope>
    <source>
        <strain evidence="1">ChiSxjej2B14-8506</strain>
    </source>
</reference>
<dbReference type="InterPro" id="IPR027417">
    <property type="entry name" value="P-loop_NTPase"/>
</dbReference>
<dbReference type="AlphaFoldDB" id="A0A9D1LPM0"/>
<comment type="caution">
    <text evidence="1">The sequence shown here is derived from an EMBL/GenBank/DDBJ whole genome shotgun (WGS) entry which is preliminary data.</text>
</comment>
<reference evidence="1" key="2">
    <citation type="journal article" date="2021" name="PeerJ">
        <title>Extensive microbial diversity within the chicken gut microbiome revealed by metagenomics and culture.</title>
        <authorList>
            <person name="Gilroy R."/>
            <person name="Ravi A."/>
            <person name="Getino M."/>
            <person name="Pursley I."/>
            <person name="Horton D.L."/>
            <person name="Alikhan N.F."/>
            <person name="Baker D."/>
            <person name="Gharbi K."/>
            <person name="Hall N."/>
            <person name="Watson M."/>
            <person name="Adriaenssens E.M."/>
            <person name="Foster-Nyarko E."/>
            <person name="Jarju S."/>
            <person name="Secka A."/>
            <person name="Antonio M."/>
            <person name="Oren A."/>
            <person name="Chaudhuri R.R."/>
            <person name="La Ragione R."/>
            <person name="Hildebrand F."/>
            <person name="Pallen M.J."/>
        </authorList>
    </citation>
    <scope>NUCLEOTIDE SEQUENCE</scope>
    <source>
        <strain evidence="1">ChiSxjej2B14-8506</strain>
    </source>
</reference>
<proteinExistence type="predicted"/>
<gene>
    <name evidence="1" type="ORF">IAC59_00410</name>
</gene>
<organism evidence="1 2">
    <name type="scientific">Candidatus Fimadaptatus faecigallinarum</name>
    <dbReference type="NCBI Taxonomy" id="2840814"/>
    <lineage>
        <taxon>Bacteria</taxon>
        <taxon>Bacillati</taxon>
        <taxon>Bacillota</taxon>
        <taxon>Clostridia</taxon>
        <taxon>Eubacteriales</taxon>
        <taxon>Candidatus Fimadaptatus</taxon>
    </lineage>
</organism>
<dbReference type="SUPFAM" id="SSF52540">
    <property type="entry name" value="P-loop containing nucleoside triphosphate hydrolases"/>
    <property type="match status" value="1"/>
</dbReference>
<dbReference type="Gene3D" id="3.40.50.300">
    <property type="entry name" value="P-loop containing nucleotide triphosphate hydrolases"/>
    <property type="match status" value="1"/>
</dbReference>
<dbReference type="Proteomes" id="UP000824123">
    <property type="component" value="Unassembled WGS sequence"/>
</dbReference>
<accession>A0A9D1LPM0</accession>
<dbReference type="EMBL" id="DVNK01000005">
    <property type="protein sequence ID" value="HIU45702.1"/>
    <property type="molecule type" value="Genomic_DNA"/>
</dbReference>
<evidence type="ECO:0000313" key="2">
    <source>
        <dbReference type="Proteomes" id="UP000824123"/>
    </source>
</evidence>